<name>A0A8H5TEH6_FUSHE</name>
<dbReference type="InterPro" id="IPR023198">
    <property type="entry name" value="PGP-like_dom2"/>
</dbReference>
<sequence>MSSVCIFYSLDFTLQSFTKLRPVFLTPGILSNISYDPEPEANDCHDAISRRLPSSVVSLRLAWDRPTVGDVEAGMMALFRIKEDDGTYLRHLTHICLDYTGKLVDVVHQTMDAMGIEFVMLHHHYGTLVLDLFGVLVNHTVKGTTGLSRAQITSALHCPDWHNYEKGQISRQECYERVCSEFGISLEDWTKALDQWRESLKPNMALISAIGELKRVYPQVKVLCLSNIPEPELALLKDEIDDWEIIDEFVASSKIQQRKPDLAVYNAFLDIARTSATSCILVDDEIENVVAAQTLGFKGIPFDNMDVLIATLHNLLGNPIARAKKFLENNAKNLSCTLSTGEMHPDNFSQLLILQNTGDRNLVLLENKSHSPTWNYFRGSPSFAGFTYPDDSETTALAMTTLDDIPMTEKLRARDEILIYLNPDGMPTCWLSKSRPRFCHCICATVFRFFVVNEWINRLPGVYEYLCSLLETRAYVHGSRYYKIPDWFLYTLSDLCARRASDPRLQTMRVLLIECVYERMGCNTNVLGAAMRALSAQSLGLQNKRDLELLLERQQLDGGWELAWLYQYGSTSLEIGSRGVVTAMAMNAIQRACL</sequence>
<dbReference type="EMBL" id="JAAGWQ010000103">
    <property type="protein sequence ID" value="KAF5667087.1"/>
    <property type="molecule type" value="Genomic_DNA"/>
</dbReference>
<dbReference type="Gene3D" id="1.10.150.240">
    <property type="entry name" value="Putative phosphatase, domain 2"/>
    <property type="match status" value="1"/>
</dbReference>
<dbReference type="SUPFAM" id="SSF56784">
    <property type="entry name" value="HAD-like"/>
    <property type="match status" value="1"/>
</dbReference>
<protein>
    <submittedName>
        <fullName evidence="1">Uncharacterized protein</fullName>
    </submittedName>
</protein>
<comment type="caution">
    <text evidence="1">The sequence shown here is derived from an EMBL/GenBank/DDBJ whole genome shotgun (WGS) entry which is preliminary data.</text>
</comment>
<dbReference type="Gene3D" id="3.40.50.1000">
    <property type="entry name" value="HAD superfamily/HAD-like"/>
    <property type="match status" value="1"/>
</dbReference>
<dbReference type="OrthoDB" id="2012566at2759"/>
<dbReference type="PANTHER" id="PTHR43611">
    <property type="entry name" value="ALPHA-D-GLUCOSE 1-PHOSPHATE PHOSPHATASE"/>
    <property type="match status" value="1"/>
</dbReference>
<dbReference type="AlphaFoldDB" id="A0A8H5TEH6"/>
<evidence type="ECO:0000313" key="1">
    <source>
        <dbReference type="EMBL" id="KAF5667087.1"/>
    </source>
</evidence>
<organism evidence="1 2">
    <name type="scientific">Fusarium heterosporum</name>
    <dbReference type="NCBI Taxonomy" id="42747"/>
    <lineage>
        <taxon>Eukaryota</taxon>
        <taxon>Fungi</taxon>
        <taxon>Dikarya</taxon>
        <taxon>Ascomycota</taxon>
        <taxon>Pezizomycotina</taxon>
        <taxon>Sordariomycetes</taxon>
        <taxon>Hypocreomycetidae</taxon>
        <taxon>Hypocreales</taxon>
        <taxon>Nectriaceae</taxon>
        <taxon>Fusarium</taxon>
        <taxon>Fusarium heterosporum species complex</taxon>
    </lineage>
</organism>
<dbReference type="InterPro" id="IPR036412">
    <property type="entry name" value="HAD-like_sf"/>
</dbReference>
<accession>A0A8H5TEH6</accession>
<reference evidence="1 2" key="1">
    <citation type="submission" date="2020-05" db="EMBL/GenBank/DDBJ databases">
        <title>Identification and distribution of gene clusters putatively required for synthesis of sphingolipid metabolism inhibitors in phylogenetically diverse species of the filamentous fungus Fusarium.</title>
        <authorList>
            <person name="Kim H.-S."/>
            <person name="Busman M."/>
            <person name="Brown D.W."/>
            <person name="Divon H."/>
            <person name="Uhlig S."/>
            <person name="Proctor R.H."/>
        </authorList>
    </citation>
    <scope>NUCLEOTIDE SEQUENCE [LARGE SCALE GENOMIC DNA]</scope>
    <source>
        <strain evidence="1 2">NRRL 20693</strain>
    </source>
</reference>
<gene>
    <name evidence="1" type="ORF">FHETE_5790</name>
</gene>
<dbReference type="PANTHER" id="PTHR43611:SF3">
    <property type="entry name" value="FLAVIN MONONUCLEOTIDE HYDROLASE 1, CHLOROPLATIC"/>
    <property type="match status" value="1"/>
</dbReference>
<proteinExistence type="predicted"/>
<evidence type="ECO:0000313" key="2">
    <source>
        <dbReference type="Proteomes" id="UP000567885"/>
    </source>
</evidence>
<dbReference type="InterPro" id="IPR023214">
    <property type="entry name" value="HAD_sf"/>
</dbReference>
<dbReference type="Proteomes" id="UP000567885">
    <property type="component" value="Unassembled WGS sequence"/>
</dbReference>
<keyword evidence="2" id="KW-1185">Reference proteome</keyword>